<accession>C7N7Z4</accession>
<dbReference type="EMBL" id="CP001684">
    <property type="protein sequence ID" value="ACV23029.1"/>
    <property type="molecule type" value="Genomic_DNA"/>
</dbReference>
<dbReference type="Proteomes" id="UP000002026">
    <property type="component" value="Chromosome"/>
</dbReference>
<dbReference type="InterPro" id="IPR036162">
    <property type="entry name" value="Resolvase-like_N_sf"/>
</dbReference>
<dbReference type="PROSITE" id="PS51736">
    <property type="entry name" value="RECOMBINASES_3"/>
    <property type="match status" value="1"/>
</dbReference>
<reference evidence="3 4" key="1">
    <citation type="journal article" date="2009" name="Stand. Genomic Sci.">
        <title>Complete genome sequence of Slackia heliotrinireducens type strain (RHS 1).</title>
        <authorList>
            <person name="Pukall R."/>
            <person name="Lapidus A."/>
            <person name="Nolan M."/>
            <person name="Copeland A."/>
            <person name="Glavina Del Rio T."/>
            <person name="Lucas S."/>
            <person name="Chen F."/>
            <person name="Tice H."/>
            <person name="Cheng J.F."/>
            <person name="Chertkov O."/>
            <person name="Bruce D."/>
            <person name="Goodwin L."/>
            <person name="Kuske C."/>
            <person name="Brettin T."/>
            <person name="Detter J.C."/>
            <person name="Han C."/>
            <person name="Pitluck S."/>
            <person name="Pati A."/>
            <person name="Mavrommatis K."/>
            <person name="Ivanova N."/>
            <person name="Ovchinnikova G."/>
            <person name="Chen A."/>
            <person name="Palaniappan K."/>
            <person name="Schneider S."/>
            <person name="Rohde M."/>
            <person name="Chain P."/>
            <person name="D'haeseleer P."/>
            <person name="Goker M."/>
            <person name="Bristow J."/>
            <person name="Eisen J.A."/>
            <person name="Markowitz V."/>
            <person name="Kyrpides N.C."/>
            <person name="Klenk H.P."/>
            <person name="Hugenholtz P."/>
        </authorList>
    </citation>
    <scope>NUCLEOTIDE SEQUENCE [LARGE SCALE GENOMIC DNA]</scope>
    <source>
        <strain evidence="4">ATCC 29202 / DSM 20476 / NCTC 11029 / RHS 1</strain>
    </source>
</reference>
<dbReference type="RefSeq" id="WP_012799130.1">
    <property type="nucleotide sequence ID" value="NC_013165.1"/>
</dbReference>
<proteinExistence type="predicted"/>
<name>C7N7Z4_SLAHD</name>
<dbReference type="KEGG" id="shi:Shel_20150"/>
<dbReference type="GO" id="GO:0003677">
    <property type="term" value="F:DNA binding"/>
    <property type="evidence" value="ECO:0007669"/>
    <property type="project" value="InterPro"/>
</dbReference>
<dbReference type="HOGENOM" id="CLU_010686_18_18_11"/>
<dbReference type="Pfam" id="PF00239">
    <property type="entry name" value="Resolvase"/>
    <property type="match status" value="1"/>
</dbReference>
<dbReference type="InterPro" id="IPR011109">
    <property type="entry name" value="DNA_bind_recombinase_dom"/>
</dbReference>
<dbReference type="SMART" id="SM00857">
    <property type="entry name" value="Resolvase"/>
    <property type="match status" value="1"/>
</dbReference>
<evidence type="ECO:0000259" key="1">
    <source>
        <dbReference type="PROSITE" id="PS51736"/>
    </source>
</evidence>
<dbReference type="PANTHER" id="PTHR30461:SF23">
    <property type="entry name" value="DNA RECOMBINASE-RELATED"/>
    <property type="match status" value="1"/>
</dbReference>
<evidence type="ECO:0000259" key="2">
    <source>
        <dbReference type="PROSITE" id="PS51737"/>
    </source>
</evidence>
<dbReference type="InterPro" id="IPR006119">
    <property type="entry name" value="Resolv_N"/>
</dbReference>
<dbReference type="PROSITE" id="PS51737">
    <property type="entry name" value="RECOMBINASE_DNA_BIND"/>
    <property type="match status" value="1"/>
</dbReference>
<organism evidence="3 4">
    <name type="scientific">Slackia heliotrinireducens (strain ATCC 29202 / DSM 20476 / NCTC 11029 / RHS 1)</name>
    <name type="common">Peptococcus heliotrinreducens</name>
    <dbReference type="NCBI Taxonomy" id="471855"/>
    <lineage>
        <taxon>Bacteria</taxon>
        <taxon>Bacillati</taxon>
        <taxon>Actinomycetota</taxon>
        <taxon>Coriobacteriia</taxon>
        <taxon>Eggerthellales</taxon>
        <taxon>Eggerthellaceae</taxon>
        <taxon>Slackia</taxon>
    </lineage>
</organism>
<dbReference type="STRING" id="471855.Shel_20150"/>
<dbReference type="CDD" id="cd00338">
    <property type="entry name" value="Ser_Recombinase"/>
    <property type="match status" value="1"/>
</dbReference>
<dbReference type="Gene3D" id="3.40.50.1390">
    <property type="entry name" value="Resolvase, N-terminal catalytic domain"/>
    <property type="match status" value="1"/>
</dbReference>
<dbReference type="PANTHER" id="PTHR30461">
    <property type="entry name" value="DNA-INVERTASE FROM LAMBDOID PROPHAGE"/>
    <property type="match status" value="1"/>
</dbReference>
<evidence type="ECO:0000313" key="3">
    <source>
        <dbReference type="EMBL" id="ACV23029.1"/>
    </source>
</evidence>
<feature type="domain" description="Resolvase/invertase-type recombinase catalytic" evidence="1">
    <location>
        <begin position="14"/>
        <end position="166"/>
    </location>
</feature>
<gene>
    <name evidence="3" type="ordered locus">Shel_20150</name>
</gene>
<dbReference type="SUPFAM" id="SSF53041">
    <property type="entry name" value="Resolvase-like"/>
    <property type="match status" value="1"/>
</dbReference>
<dbReference type="AlphaFoldDB" id="C7N7Z4"/>
<dbReference type="InterPro" id="IPR050639">
    <property type="entry name" value="SSR_resolvase"/>
</dbReference>
<dbReference type="GO" id="GO:0000150">
    <property type="term" value="F:DNA strand exchange activity"/>
    <property type="evidence" value="ECO:0007669"/>
    <property type="project" value="InterPro"/>
</dbReference>
<dbReference type="Pfam" id="PF07508">
    <property type="entry name" value="Recombinase"/>
    <property type="match status" value="1"/>
</dbReference>
<dbReference type="eggNOG" id="COG1961">
    <property type="taxonomic scope" value="Bacteria"/>
</dbReference>
<keyword evidence="4" id="KW-1185">Reference proteome</keyword>
<dbReference type="Gene3D" id="3.90.1750.20">
    <property type="entry name" value="Putative Large Serine Recombinase, Chain B, Domain 2"/>
    <property type="match status" value="1"/>
</dbReference>
<dbReference type="InterPro" id="IPR038109">
    <property type="entry name" value="DNA_bind_recomb_sf"/>
</dbReference>
<sequence>MGKAEKEMQGRPMKAAIYTRISLDKTGEKEGIERQLRDCRLICRINNFEVYKEYPDNSISAFSTEARSAKERPQFDEMIKDYKEGKFDVIVAWKLDRLVRSVAALEDMLKELEGLCICTTDLGGMVDLRNSASILQVQIMASMAQFESARKSERFKDKYRDSAAQGFMRSNSKRSFGYTHRNKQIREEAKAVRAIFKAYADGAYLGWIAEALNGEDKHGYDYIPTIETVRVRDAKAKKEEQEQRKKEGKLKDGEKEIVIPNYKWTTQRLSQLMRNPKYVGWVYHAPTGVDGKHQSYSSDKWNDYIVRDDDNNPIKAKNVTPIIDELTWYKVQSRLEGNLVNWEGKRITRGYGRKNIGSGIYTCMKCGVPLKTGGRAKTKKHDYGMTYHCPSCGMSRTAKHVDKFVLYQVRKFIATDKFEEIAQMNNSDDPRIAKISDEITTLRLRIEQTNKEWLDSLIPGLLRYEKVTMLEGQIKQLEAERTALLPNTALRGIAASDDRVAAFDAITDARAIGAFIDSVFTVQVDRHAKGKRVTPQSNVDEIKVDWKAGIGERETGEIEPEIAEEEQED</sequence>
<evidence type="ECO:0000313" key="4">
    <source>
        <dbReference type="Proteomes" id="UP000002026"/>
    </source>
</evidence>
<protein>
    <submittedName>
        <fullName evidence="3">Site-specific recombinase, DNA invertase Pin</fullName>
    </submittedName>
</protein>
<feature type="domain" description="Recombinase" evidence="2">
    <location>
        <begin position="164"/>
        <end position="341"/>
    </location>
</feature>